<dbReference type="EMBL" id="WJNH01000012">
    <property type="protein sequence ID" value="MRG87822.1"/>
    <property type="molecule type" value="Genomic_DNA"/>
</dbReference>
<dbReference type="RefSeq" id="WP_153729708.1">
    <property type="nucleotide sequence ID" value="NZ_WJNH01000012.1"/>
</dbReference>
<keyword evidence="6 7" id="KW-0472">Membrane</keyword>
<comment type="caution">
    <text evidence="9">The sequence shown here is derived from an EMBL/GenBank/DDBJ whole genome shotgun (WGS) entry which is preliminary data.</text>
</comment>
<keyword evidence="10" id="KW-1185">Reference proteome</keyword>
<feature type="domain" description="Major facilitator superfamily (MFS) profile" evidence="8">
    <location>
        <begin position="3"/>
        <end position="384"/>
    </location>
</feature>
<protein>
    <submittedName>
        <fullName evidence="9">MFS transporter</fullName>
    </submittedName>
</protein>
<keyword evidence="4 7" id="KW-0812">Transmembrane</keyword>
<feature type="transmembrane region" description="Helical" evidence="7">
    <location>
        <begin position="330"/>
        <end position="352"/>
    </location>
</feature>
<evidence type="ECO:0000256" key="6">
    <source>
        <dbReference type="ARBA" id="ARBA00023136"/>
    </source>
</evidence>
<dbReference type="InterPro" id="IPR020846">
    <property type="entry name" value="MFS_dom"/>
</dbReference>
<comment type="subcellular location">
    <subcellularLocation>
        <location evidence="1">Cell membrane</location>
        <topology evidence="1">Multi-pass membrane protein</topology>
    </subcellularLocation>
</comment>
<evidence type="ECO:0000256" key="1">
    <source>
        <dbReference type="ARBA" id="ARBA00004651"/>
    </source>
</evidence>
<evidence type="ECO:0000313" key="9">
    <source>
        <dbReference type="EMBL" id="MRG87822.1"/>
    </source>
</evidence>
<proteinExistence type="predicted"/>
<feature type="transmembrane region" description="Helical" evidence="7">
    <location>
        <begin position="212"/>
        <end position="237"/>
    </location>
</feature>
<keyword evidence="2" id="KW-0813">Transport</keyword>
<keyword evidence="3" id="KW-1003">Cell membrane</keyword>
<name>A0A6G1XA53_9BACI</name>
<reference evidence="9 10" key="1">
    <citation type="submission" date="2019-11" db="EMBL/GenBank/DDBJ databases">
        <authorList>
            <person name="Li J."/>
        </authorList>
    </citation>
    <scope>NUCLEOTIDE SEQUENCE [LARGE SCALE GENOMIC DNA]</scope>
    <source>
        <strain evidence="9 10">J4</strain>
    </source>
</reference>
<dbReference type="GO" id="GO:0005886">
    <property type="term" value="C:plasma membrane"/>
    <property type="evidence" value="ECO:0007669"/>
    <property type="project" value="UniProtKB-SubCell"/>
</dbReference>
<feature type="transmembrane region" description="Helical" evidence="7">
    <location>
        <begin position="133"/>
        <end position="151"/>
    </location>
</feature>
<feature type="transmembrane region" description="Helical" evidence="7">
    <location>
        <begin position="249"/>
        <end position="266"/>
    </location>
</feature>
<organism evidence="9 10">
    <name type="scientific">Salinibacillus xinjiangensis</name>
    <dbReference type="NCBI Taxonomy" id="1229268"/>
    <lineage>
        <taxon>Bacteria</taxon>
        <taxon>Bacillati</taxon>
        <taxon>Bacillota</taxon>
        <taxon>Bacilli</taxon>
        <taxon>Bacillales</taxon>
        <taxon>Bacillaceae</taxon>
        <taxon>Salinibacillus</taxon>
    </lineage>
</organism>
<feature type="transmembrane region" description="Helical" evidence="7">
    <location>
        <begin position="12"/>
        <end position="34"/>
    </location>
</feature>
<evidence type="ECO:0000256" key="2">
    <source>
        <dbReference type="ARBA" id="ARBA00022448"/>
    </source>
</evidence>
<feature type="transmembrane region" description="Helical" evidence="7">
    <location>
        <begin position="358"/>
        <end position="378"/>
    </location>
</feature>
<dbReference type="Pfam" id="PF07690">
    <property type="entry name" value="MFS_1"/>
    <property type="match status" value="1"/>
</dbReference>
<feature type="transmembrane region" description="Helical" evidence="7">
    <location>
        <begin position="299"/>
        <end position="318"/>
    </location>
</feature>
<dbReference type="InterPro" id="IPR050171">
    <property type="entry name" value="MFS_Transporters"/>
</dbReference>
<dbReference type="InterPro" id="IPR011701">
    <property type="entry name" value="MFS"/>
</dbReference>
<dbReference type="PROSITE" id="PS50850">
    <property type="entry name" value="MFS"/>
    <property type="match status" value="1"/>
</dbReference>
<evidence type="ECO:0000256" key="4">
    <source>
        <dbReference type="ARBA" id="ARBA00022692"/>
    </source>
</evidence>
<feature type="transmembrane region" description="Helical" evidence="7">
    <location>
        <begin position="97"/>
        <end position="121"/>
    </location>
</feature>
<feature type="transmembrane region" description="Helical" evidence="7">
    <location>
        <begin position="163"/>
        <end position="182"/>
    </location>
</feature>
<gene>
    <name evidence="9" type="ORF">GH754_16275</name>
</gene>
<dbReference type="InterPro" id="IPR036259">
    <property type="entry name" value="MFS_trans_sf"/>
</dbReference>
<dbReference type="OrthoDB" id="2957734at2"/>
<dbReference type="Proteomes" id="UP000480185">
    <property type="component" value="Unassembled WGS sequence"/>
</dbReference>
<evidence type="ECO:0000256" key="7">
    <source>
        <dbReference type="SAM" id="Phobius"/>
    </source>
</evidence>
<evidence type="ECO:0000313" key="10">
    <source>
        <dbReference type="Proteomes" id="UP000480185"/>
    </source>
</evidence>
<dbReference type="PANTHER" id="PTHR23517">
    <property type="entry name" value="RESISTANCE PROTEIN MDTM, PUTATIVE-RELATED-RELATED"/>
    <property type="match status" value="1"/>
</dbReference>
<dbReference type="SUPFAM" id="SSF103473">
    <property type="entry name" value="MFS general substrate transporter"/>
    <property type="match status" value="1"/>
</dbReference>
<dbReference type="GO" id="GO:0022857">
    <property type="term" value="F:transmembrane transporter activity"/>
    <property type="evidence" value="ECO:0007669"/>
    <property type="project" value="InterPro"/>
</dbReference>
<dbReference type="AlphaFoldDB" id="A0A6G1XA53"/>
<evidence type="ECO:0000256" key="3">
    <source>
        <dbReference type="ARBA" id="ARBA00022475"/>
    </source>
</evidence>
<accession>A0A6G1XA53</accession>
<feature type="transmembrane region" description="Helical" evidence="7">
    <location>
        <begin position="40"/>
        <end position="60"/>
    </location>
</feature>
<dbReference type="PANTHER" id="PTHR23517:SF3">
    <property type="entry name" value="INTEGRAL MEMBRANE TRANSPORT PROTEIN"/>
    <property type="match status" value="1"/>
</dbReference>
<feature type="transmembrane region" description="Helical" evidence="7">
    <location>
        <begin position="275"/>
        <end position="293"/>
    </location>
</feature>
<keyword evidence="5 7" id="KW-1133">Transmembrane helix</keyword>
<sequence length="388" mass="42447">MRETTVDKLHIFIVMFFISLIMRMQVPIFTPFAAGFGASSLFIGVILSFTSFANLTGNLIAGPLVDRFGKKIFVILPIFAASGFFIAHGFAGDSMDLLLLHGLNGLALGFFIPAAFTLLSGYAKNSRQQGKNIAINGILSTIASIIGPLVGGKLVEVIGFVNTYYFIGVALLVGGVYAIMFLRERQMVVVHHPQQGSDSGGLTEVLKSPQLLMVYGIGFAVMYIHGVIIYEIPYLAVEQGLSTFNTGQLFSYFSIGTFLTLSLFFINRFDSFKRLMTGLFGMSMCLFALFNSFYSLPILLFFIGLFFGLIMPAMATAITEYAARDMQGRAFAFMSAVYSLGIILSSFITGAIRETISPYFIAFLIGMLALTIVGYVKLRTPQTVTQQI</sequence>
<evidence type="ECO:0000259" key="8">
    <source>
        <dbReference type="PROSITE" id="PS50850"/>
    </source>
</evidence>
<dbReference type="Gene3D" id="1.20.1250.20">
    <property type="entry name" value="MFS general substrate transporter like domains"/>
    <property type="match status" value="1"/>
</dbReference>
<feature type="transmembrane region" description="Helical" evidence="7">
    <location>
        <begin position="72"/>
        <end position="91"/>
    </location>
</feature>
<evidence type="ECO:0000256" key="5">
    <source>
        <dbReference type="ARBA" id="ARBA00022989"/>
    </source>
</evidence>